<evidence type="ECO:0000313" key="3">
    <source>
        <dbReference type="Proteomes" id="UP001579974"/>
    </source>
</evidence>
<keyword evidence="1" id="KW-0812">Transmembrane</keyword>
<comment type="caution">
    <text evidence="2">The sequence shown here is derived from an EMBL/GenBank/DDBJ whole genome shotgun (WGS) entry which is preliminary data.</text>
</comment>
<dbReference type="RefSeq" id="WP_275472611.1">
    <property type="nucleotide sequence ID" value="NZ_CP162940.1"/>
</dbReference>
<evidence type="ECO:0000256" key="1">
    <source>
        <dbReference type="SAM" id="Phobius"/>
    </source>
</evidence>
<dbReference type="EMBL" id="JBDXSU010000002">
    <property type="protein sequence ID" value="MFB5189245.1"/>
    <property type="molecule type" value="Genomic_DNA"/>
</dbReference>
<gene>
    <name evidence="2" type="ORF">KKP3000_002245</name>
</gene>
<reference evidence="2 3" key="1">
    <citation type="journal article" date="2024" name="Int. J. Mol. Sci.">
        <title>Exploration of Alicyclobacillus spp. Genome in Search of Antibiotic Resistance.</title>
        <authorList>
            <person name="Bucka-Kolendo J."/>
            <person name="Kiousi D.E."/>
            <person name="Dekowska A."/>
            <person name="Mikolajczuk-Szczyrba A."/>
            <person name="Karadedos D.M."/>
            <person name="Michael P."/>
            <person name="Galanis A."/>
            <person name="Sokolowska B."/>
        </authorList>
    </citation>
    <scope>NUCLEOTIDE SEQUENCE [LARGE SCALE GENOMIC DNA]</scope>
    <source>
        <strain evidence="2 3">KKP 3000</strain>
    </source>
</reference>
<accession>A0ABV5AAH3</accession>
<proteinExistence type="predicted"/>
<dbReference type="Proteomes" id="UP001579974">
    <property type="component" value="Unassembled WGS sequence"/>
</dbReference>
<keyword evidence="3" id="KW-1185">Reference proteome</keyword>
<organism evidence="2 3">
    <name type="scientific">Alicyclobacillus fastidiosus</name>
    <dbReference type="NCBI Taxonomy" id="392011"/>
    <lineage>
        <taxon>Bacteria</taxon>
        <taxon>Bacillati</taxon>
        <taxon>Bacillota</taxon>
        <taxon>Bacilli</taxon>
        <taxon>Bacillales</taxon>
        <taxon>Alicyclobacillaceae</taxon>
        <taxon>Alicyclobacillus</taxon>
    </lineage>
</organism>
<evidence type="ECO:0000313" key="2">
    <source>
        <dbReference type="EMBL" id="MFB5189245.1"/>
    </source>
</evidence>
<sequence>MERRDWIVVGMITAILVMFEVIGSHHPRGVTVFLDGFFHFVGINNWHVN</sequence>
<feature type="transmembrane region" description="Helical" evidence="1">
    <location>
        <begin position="6"/>
        <end position="23"/>
    </location>
</feature>
<keyword evidence="1" id="KW-1133">Transmembrane helix</keyword>
<protein>
    <submittedName>
        <fullName evidence="2">Uncharacterized protein</fullName>
    </submittedName>
</protein>
<name>A0ABV5AAH3_9BACL</name>
<keyword evidence="1" id="KW-0472">Membrane</keyword>